<proteinExistence type="inferred from homology"/>
<dbReference type="InterPro" id="IPR036388">
    <property type="entry name" value="WH-like_DNA-bd_sf"/>
</dbReference>
<feature type="domain" description="HTH lysR-type" evidence="5">
    <location>
        <begin position="1"/>
        <end position="61"/>
    </location>
</feature>
<dbReference type="Gene3D" id="3.40.190.290">
    <property type="match status" value="1"/>
</dbReference>
<comment type="similarity">
    <text evidence="1">Belongs to the LysR transcriptional regulatory family.</text>
</comment>
<protein>
    <submittedName>
        <fullName evidence="6">LysR family transcriptional regulator</fullName>
    </submittedName>
</protein>
<dbReference type="Pfam" id="PF00126">
    <property type="entry name" value="HTH_1"/>
    <property type="match status" value="1"/>
</dbReference>
<dbReference type="PRINTS" id="PR00039">
    <property type="entry name" value="HTHLYSR"/>
</dbReference>
<dbReference type="GO" id="GO:0006351">
    <property type="term" value="P:DNA-templated transcription"/>
    <property type="evidence" value="ECO:0007669"/>
    <property type="project" value="TreeGrafter"/>
</dbReference>
<organism evidence="6 7">
    <name type="scientific">Azospirillum doebereinerae</name>
    <dbReference type="NCBI Taxonomy" id="92933"/>
    <lineage>
        <taxon>Bacteria</taxon>
        <taxon>Pseudomonadati</taxon>
        <taxon>Pseudomonadota</taxon>
        <taxon>Alphaproteobacteria</taxon>
        <taxon>Rhodospirillales</taxon>
        <taxon>Azospirillaceae</taxon>
        <taxon>Azospirillum</taxon>
    </lineage>
</organism>
<reference evidence="6 7" key="1">
    <citation type="submission" date="2018-12" db="EMBL/GenBank/DDBJ databases">
        <authorList>
            <person name="Yang Y."/>
        </authorList>
    </citation>
    <scope>NUCLEOTIDE SEQUENCE [LARGE SCALE GENOMIC DNA]</scope>
    <source>
        <strain evidence="6 7">GSF71</strain>
    </source>
</reference>
<dbReference type="PROSITE" id="PS50931">
    <property type="entry name" value="HTH_LYSR"/>
    <property type="match status" value="1"/>
</dbReference>
<evidence type="ECO:0000259" key="5">
    <source>
        <dbReference type="PROSITE" id="PS50931"/>
    </source>
</evidence>
<keyword evidence="3" id="KW-0238">DNA-binding</keyword>
<dbReference type="GO" id="GO:0003700">
    <property type="term" value="F:DNA-binding transcription factor activity"/>
    <property type="evidence" value="ECO:0007669"/>
    <property type="project" value="InterPro"/>
</dbReference>
<dbReference type="OrthoDB" id="9812435at2"/>
<name>A0A433IZ77_9PROT</name>
<comment type="caution">
    <text evidence="6">The sequence shown here is derived from an EMBL/GenBank/DDBJ whole genome shotgun (WGS) entry which is preliminary data.</text>
</comment>
<dbReference type="SUPFAM" id="SSF46785">
    <property type="entry name" value="Winged helix' DNA-binding domain"/>
    <property type="match status" value="1"/>
</dbReference>
<dbReference type="RefSeq" id="WP_127005211.1">
    <property type="nucleotide sequence ID" value="NZ_JBNPXW010000042.1"/>
</dbReference>
<gene>
    <name evidence="6" type="ORF">EJ913_31120</name>
</gene>
<keyword evidence="7" id="KW-1185">Reference proteome</keyword>
<dbReference type="FunFam" id="1.10.10.10:FF:000001">
    <property type="entry name" value="LysR family transcriptional regulator"/>
    <property type="match status" value="1"/>
</dbReference>
<evidence type="ECO:0000256" key="3">
    <source>
        <dbReference type="ARBA" id="ARBA00023125"/>
    </source>
</evidence>
<dbReference type="Pfam" id="PF03466">
    <property type="entry name" value="LysR_substrate"/>
    <property type="match status" value="1"/>
</dbReference>
<evidence type="ECO:0000256" key="1">
    <source>
        <dbReference type="ARBA" id="ARBA00009437"/>
    </source>
</evidence>
<evidence type="ECO:0000256" key="2">
    <source>
        <dbReference type="ARBA" id="ARBA00023015"/>
    </source>
</evidence>
<dbReference type="InterPro" id="IPR058163">
    <property type="entry name" value="LysR-type_TF_proteobact-type"/>
</dbReference>
<keyword evidence="2" id="KW-0805">Transcription regulation</keyword>
<dbReference type="SUPFAM" id="SSF53850">
    <property type="entry name" value="Periplasmic binding protein-like II"/>
    <property type="match status" value="1"/>
</dbReference>
<dbReference type="Proteomes" id="UP000280346">
    <property type="component" value="Unassembled WGS sequence"/>
</dbReference>
<dbReference type="InterPro" id="IPR036390">
    <property type="entry name" value="WH_DNA-bd_sf"/>
</dbReference>
<accession>A0A433IZ77</accession>
<evidence type="ECO:0000313" key="6">
    <source>
        <dbReference type="EMBL" id="RUQ59423.1"/>
    </source>
</evidence>
<dbReference type="GO" id="GO:0043565">
    <property type="term" value="F:sequence-specific DNA binding"/>
    <property type="evidence" value="ECO:0007669"/>
    <property type="project" value="TreeGrafter"/>
</dbReference>
<dbReference type="InterPro" id="IPR005119">
    <property type="entry name" value="LysR_subst-bd"/>
</dbReference>
<dbReference type="EMBL" id="RZIJ01000064">
    <property type="protein sequence ID" value="RUQ59423.1"/>
    <property type="molecule type" value="Genomic_DNA"/>
</dbReference>
<dbReference type="InterPro" id="IPR000847">
    <property type="entry name" value="LysR_HTH_N"/>
</dbReference>
<evidence type="ECO:0000256" key="4">
    <source>
        <dbReference type="ARBA" id="ARBA00023163"/>
    </source>
</evidence>
<dbReference type="AlphaFoldDB" id="A0A433IZ77"/>
<dbReference type="CDD" id="cd08474">
    <property type="entry name" value="PBP2_CrgA_like_5"/>
    <property type="match status" value="1"/>
</dbReference>
<sequence length="297" mass="32674">MRGSDFAELMGFLAVAEERSFRRAAQRLAMSPSALSHSIRSLEQRLGTRLLNRTTRSVAPTVAGQALFDRLRPAIAEMDGAVRDVGAFQTQPSGTVRLNTPRIAARLVVMPKLAAFRTAHPGVRLDLVIDDAMTDVVAKGFDAGIRSGTLVHQDMTAVRLTADLRMAVVGSPAYFAAHPPPKVPGDLQDHVCLTYRWQDTGALYRWHFEGPDGAMDITVENILTVNDTDLLLEAALQGLGLAFQPESFVAASLARGELVRVLDEWCKPFSGFHLYYPRRPHMPAALRAFIDFVKLPR</sequence>
<dbReference type="PANTHER" id="PTHR30537">
    <property type="entry name" value="HTH-TYPE TRANSCRIPTIONAL REGULATOR"/>
    <property type="match status" value="1"/>
</dbReference>
<keyword evidence="4" id="KW-0804">Transcription</keyword>
<dbReference type="PANTHER" id="PTHR30537:SF1">
    <property type="entry name" value="HTH-TYPE TRANSCRIPTIONAL REGULATOR PGRR"/>
    <property type="match status" value="1"/>
</dbReference>
<evidence type="ECO:0000313" key="7">
    <source>
        <dbReference type="Proteomes" id="UP000280346"/>
    </source>
</evidence>
<dbReference type="Gene3D" id="1.10.10.10">
    <property type="entry name" value="Winged helix-like DNA-binding domain superfamily/Winged helix DNA-binding domain"/>
    <property type="match status" value="1"/>
</dbReference>